<comment type="similarity">
    <text evidence="1">Belongs to the isochorismatase family.</text>
</comment>
<reference evidence="4" key="1">
    <citation type="submission" date="2020-11" db="EMBL/GenBank/DDBJ databases">
        <authorList>
            <person name="Tran Van P."/>
        </authorList>
    </citation>
    <scope>NUCLEOTIDE SEQUENCE</scope>
</reference>
<dbReference type="EMBL" id="LR900484">
    <property type="protein sequence ID" value="CAD7245840.1"/>
    <property type="molecule type" value="Genomic_DNA"/>
</dbReference>
<dbReference type="Gene3D" id="3.40.50.850">
    <property type="entry name" value="Isochorismatase-like"/>
    <property type="match status" value="1"/>
</dbReference>
<dbReference type="InterPro" id="IPR050272">
    <property type="entry name" value="Isochorismatase-like_hydrls"/>
</dbReference>
<feature type="domain" description="Isochorismatase-like" evidence="3">
    <location>
        <begin position="6"/>
        <end position="176"/>
    </location>
</feature>
<keyword evidence="2" id="KW-0378">Hydrolase</keyword>
<gene>
    <name evidence="4" type="ORF">DSTB1V02_LOCUS5706</name>
</gene>
<accession>A0A7R8XEM6</accession>
<dbReference type="AlphaFoldDB" id="A0A7R8XEM6"/>
<evidence type="ECO:0000256" key="1">
    <source>
        <dbReference type="ARBA" id="ARBA00006336"/>
    </source>
</evidence>
<dbReference type="PANTHER" id="PTHR43540">
    <property type="entry name" value="PEROXYUREIDOACRYLATE/UREIDOACRYLATE AMIDOHYDROLASE-RELATED"/>
    <property type="match status" value="1"/>
</dbReference>
<keyword evidence="5" id="KW-1185">Reference proteome</keyword>
<dbReference type="OrthoDB" id="167809at2759"/>
<dbReference type="InterPro" id="IPR000868">
    <property type="entry name" value="Isochorismatase-like_dom"/>
</dbReference>
<dbReference type="SUPFAM" id="SSF52499">
    <property type="entry name" value="Isochorismatase-like hydrolases"/>
    <property type="match status" value="1"/>
</dbReference>
<dbReference type="Proteomes" id="UP000677054">
    <property type="component" value="Unassembled WGS sequence"/>
</dbReference>
<evidence type="ECO:0000313" key="4">
    <source>
        <dbReference type="EMBL" id="CAD7245840.1"/>
    </source>
</evidence>
<organism evidence="4">
    <name type="scientific">Darwinula stevensoni</name>
    <dbReference type="NCBI Taxonomy" id="69355"/>
    <lineage>
        <taxon>Eukaryota</taxon>
        <taxon>Metazoa</taxon>
        <taxon>Ecdysozoa</taxon>
        <taxon>Arthropoda</taxon>
        <taxon>Crustacea</taxon>
        <taxon>Oligostraca</taxon>
        <taxon>Ostracoda</taxon>
        <taxon>Podocopa</taxon>
        <taxon>Podocopida</taxon>
        <taxon>Darwinulocopina</taxon>
        <taxon>Darwinuloidea</taxon>
        <taxon>Darwinulidae</taxon>
        <taxon>Darwinula</taxon>
    </lineage>
</organism>
<evidence type="ECO:0000256" key="2">
    <source>
        <dbReference type="ARBA" id="ARBA00022801"/>
    </source>
</evidence>
<protein>
    <recommendedName>
        <fullName evidence="3">Isochorismatase-like domain-containing protein</fullName>
    </recommendedName>
</protein>
<evidence type="ECO:0000313" key="5">
    <source>
        <dbReference type="Proteomes" id="UP000677054"/>
    </source>
</evidence>
<dbReference type="EMBL" id="CAJPEV010000967">
    <property type="protein sequence ID" value="CAG0889818.1"/>
    <property type="molecule type" value="Genomic_DNA"/>
</dbReference>
<evidence type="ECO:0000259" key="3">
    <source>
        <dbReference type="Pfam" id="PF00857"/>
    </source>
</evidence>
<sequence>MAPQYALLVVDVQHRFRGMAEAMGIIPRVAQLVRVCHEKGVPVAFIQHHDVPGSSSKLLDWWKAPIIKGSEDWELLPEMKEVLDPEKDIRIQEKTKYDSFYETKLEEELRSLGVNAVVVVGAMTNLCCETTARSAFCRDFDVVFLEDGNATMDAKYHEATLLNLGVGFAKVMTAAECENIL</sequence>
<dbReference type="PANTHER" id="PTHR43540:SF6">
    <property type="entry name" value="ISOCHORISMATASE-LIKE DOMAIN-CONTAINING PROTEIN"/>
    <property type="match status" value="1"/>
</dbReference>
<proteinExistence type="inferred from homology"/>
<dbReference type="InterPro" id="IPR036380">
    <property type="entry name" value="Isochorismatase-like_sf"/>
</dbReference>
<dbReference type="Pfam" id="PF00857">
    <property type="entry name" value="Isochorismatase"/>
    <property type="match status" value="1"/>
</dbReference>
<dbReference type="GO" id="GO:0016787">
    <property type="term" value="F:hydrolase activity"/>
    <property type="evidence" value="ECO:0007669"/>
    <property type="project" value="UniProtKB-KW"/>
</dbReference>
<dbReference type="CDD" id="cd00431">
    <property type="entry name" value="cysteine_hydrolases"/>
    <property type="match status" value="1"/>
</dbReference>
<name>A0A7R8XEM6_9CRUS</name>